<proteinExistence type="predicted"/>
<keyword evidence="2" id="KW-0479">Metal-binding</keyword>
<evidence type="ECO:0000313" key="3">
    <source>
        <dbReference type="EMBL" id="SEI99973.1"/>
    </source>
</evidence>
<evidence type="ECO:0000313" key="5">
    <source>
        <dbReference type="Proteomes" id="UP000199250"/>
    </source>
</evidence>
<dbReference type="GO" id="GO:0008270">
    <property type="term" value="F:zinc ion binding"/>
    <property type="evidence" value="ECO:0007669"/>
    <property type="project" value="UniProtKB-KW"/>
</dbReference>
<dbReference type="EMBL" id="FNYQ01000026">
    <property type="protein sequence ID" value="SEI84432.1"/>
    <property type="molecule type" value="Genomic_DNA"/>
</dbReference>
<name>A0A1H6U989_9GAMM</name>
<dbReference type="InterPro" id="IPR027383">
    <property type="entry name" value="Znf_put"/>
</dbReference>
<dbReference type="AlphaFoldDB" id="A0A1H6U989"/>
<dbReference type="OrthoDB" id="8374021at2"/>
<evidence type="ECO:0000313" key="2">
    <source>
        <dbReference type="EMBL" id="SEI84432.1"/>
    </source>
</evidence>
<keyword evidence="2" id="KW-0863">Zinc-finger</keyword>
<dbReference type="Gene3D" id="1.10.10.1320">
    <property type="entry name" value="Anti-sigma factor, zinc-finger domain"/>
    <property type="match status" value="1"/>
</dbReference>
<dbReference type="Proteomes" id="UP000199005">
    <property type="component" value="Unassembled WGS sequence"/>
</dbReference>
<dbReference type="EMBL" id="FNYO01000031">
    <property type="protein sequence ID" value="SEI99973.1"/>
    <property type="molecule type" value="Genomic_DNA"/>
</dbReference>
<dbReference type="Pfam" id="PF13490">
    <property type="entry name" value="zf-HC2"/>
    <property type="match status" value="1"/>
</dbReference>
<feature type="domain" description="Putative zinc-finger" evidence="1">
    <location>
        <begin position="13"/>
        <end position="38"/>
    </location>
</feature>
<dbReference type="InterPro" id="IPR041916">
    <property type="entry name" value="Anti_sigma_zinc_sf"/>
</dbReference>
<sequence length="78" mass="8895">MLKCWQVSELGSEIVDRRLSFGTRLAVLAHLGLCPHCRRYLGQLRLTAETLRRLPLEDEPEAPAILAAIRRRQGETKD</sequence>
<accession>A0A1H6U989</accession>
<dbReference type="Proteomes" id="UP000199250">
    <property type="component" value="Unassembled WGS sequence"/>
</dbReference>
<keyword evidence="2" id="KW-0862">Zinc</keyword>
<gene>
    <name evidence="2" type="ORF">SAMN04244572_01842</name>
    <name evidence="3" type="ORF">SAMN04244579_02741</name>
</gene>
<dbReference type="RefSeq" id="WP_090731283.1">
    <property type="nucleotide sequence ID" value="NZ_FNYO01000031.1"/>
</dbReference>
<dbReference type="STRING" id="170623.SAMN04244579_02741"/>
<evidence type="ECO:0000259" key="1">
    <source>
        <dbReference type="Pfam" id="PF13490"/>
    </source>
</evidence>
<organism evidence="2 5">
    <name type="scientific">Azotobacter beijerinckii</name>
    <dbReference type="NCBI Taxonomy" id="170623"/>
    <lineage>
        <taxon>Bacteria</taxon>
        <taxon>Pseudomonadati</taxon>
        <taxon>Pseudomonadota</taxon>
        <taxon>Gammaproteobacteria</taxon>
        <taxon>Pseudomonadales</taxon>
        <taxon>Pseudomonadaceae</taxon>
        <taxon>Azotobacter</taxon>
    </lineage>
</organism>
<protein>
    <submittedName>
        <fullName evidence="2">Putative zinc-finger</fullName>
    </submittedName>
</protein>
<reference evidence="4 5" key="1">
    <citation type="submission" date="2016-10" db="EMBL/GenBank/DDBJ databases">
        <authorList>
            <person name="de Groot N.N."/>
        </authorList>
    </citation>
    <scope>NUCLEOTIDE SEQUENCE [LARGE SCALE GENOMIC DNA]</scope>
    <source>
        <strain evidence="3 4">DSM 1041</strain>
        <strain evidence="2 5">DSM 373</strain>
    </source>
</reference>
<evidence type="ECO:0000313" key="4">
    <source>
        <dbReference type="Proteomes" id="UP000199005"/>
    </source>
</evidence>